<dbReference type="OrthoDB" id="2739948at2759"/>
<reference evidence="2 3" key="1">
    <citation type="journal article" date="2012" name="Science">
        <title>The Paleozoic origin of enzymatic lignin decomposition reconstructed from 31 fungal genomes.</title>
        <authorList>
            <person name="Floudas D."/>
            <person name="Binder M."/>
            <person name="Riley R."/>
            <person name="Barry K."/>
            <person name="Blanchette R.A."/>
            <person name="Henrissat B."/>
            <person name="Martinez A.T."/>
            <person name="Otillar R."/>
            <person name="Spatafora J.W."/>
            <person name="Yadav J.S."/>
            <person name="Aerts A."/>
            <person name="Benoit I."/>
            <person name="Boyd A."/>
            <person name="Carlson A."/>
            <person name="Copeland A."/>
            <person name="Coutinho P.M."/>
            <person name="de Vries R.P."/>
            <person name="Ferreira P."/>
            <person name="Findley K."/>
            <person name="Foster B."/>
            <person name="Gaskell J."/>
            <person name="Glotzer D."/>
            <person name="Gorecki P."/>
            <person name="Heitman J."/>
            <person name="Hesse C."/>
            <person name="Hori C."/>
            <person name="Igarashi K."/>
            <person name="Jurgens J.A."/>
            <person name="Kallen N."/>
            <person name="Kersten P."/>
            <person name="Kohler A."/>
            <person name="Kuees U."/>
            <person name="Kumar T.K.A."/>
            <person name="Kuo A."/>
            <person name="LaButti K."/>
            <person name="Larrondo L.F."/>
            <person name="Lindquist E."/>
            <person name="Ling A."/>
            <person name="Lombard V."/>
            <person name="Lucas S."/>
            <person name="Lundell T."/>
            <person name="Martin R."/>
            <person name="McLaughlin D.J."/>
            <person name="Morgenstern I."/>
            <person name="Morin E."/>
            <person name="Murat C."/>
            <person name="Nagy L.G."/>
            <person name="Nolan M."/>
            <person name="Ohm R.A."/>
            <person name="Patyshakuliyeva A."/>
            <person name="Rokas A."/>
            <person name="Ruiz-Duenas F.J."/>
            <person name="Sabat G."/>
            <person name="Salamov A."/>
            <person name="Samejima M."/>
            <person name="Schmutz J."/>
            <person name="Slot J.C."/>
            <person name="St John F."/>
            <person name="Stenlid J."/>
            <person name="Sun H."/>
            <person name="Sun S."/>
            <person name="Syed K."/>
            <person name="Tsang A."/>
            <person name="Wiebenga A."/>
            <person name="Young D."/>
            <person name="Pisabarro A."/>
            <person name="Eastwood D.C."/>
            <person name="Martin F."/>
            <person name="Cullen D."/>
            <person name="Grigoriev I.V."/>
            <person name="Hibbett D.S."/>
        </authorList>
    </citation>
    <scope>NUCLEOTIDE SEQUENCE [LARGE SCALE GENOMIC DNA]</scope>
    <source>
        <strain evidence="2 3">MD-104</strain>
    </source>
</reference>
<dbReference type="PANTHER" id="PTHR38248">
    <property type="entry name" value="FUNK1 6"/>
    <property type="match status" value="1"/>
</dbReference>
<name>A0A2H3JN73_WOLCO</name>
<gene>
    <name evidence="2" type="ORF">WOLCODRAFT_158728</name>
</gene>
<feature type="domain" description="Fungal-type protein kinase" evidence="1">
    <location>
        <begin position="27"/>
        <end position="189"/>
    </location>
</feature>
<evidence type="ECO:0000313" key="3">
    <source>
        <dbReference type="Proteomes" id="UP000218811"/>
    </source>
</evidence>
<dbReference type="Proteomes" id="UP000218811">
    <property type="component" value="Unassembled WGS sequence"/>
</dbReference>
<proteinExistence type="predicted"/>
<keyword evidence="3" id="KW-1185">Reference proteome</keyword>
<dbReference type="EMBL" id="KB467965">
    <property type="protein sequence ID" value="PCH39188.1"/>
    <property type="molecule type" value="Genomic_DNA"/>
</dbReference>
<dbReference type="Pfam" id="PF17667">
    <property type="entry name" value="Pkinase_fungal"/>
    <property type="match status" value="1"/>
</dbReference>
<accession>A0A2H3JN73</accession>
<dbReference type="PANTHER" id="PTHR38248:SF2">
    <property type="entry name" value="FUNK1 11"/>
    <property type="match status" value="1"/>
</dbReference>
<dbReference type="AlphaFoldDB" id="A0A2H3JN73"/>
<evidence type="ECO:0000313" key="2">
    <source>
        <dbReference type="EMBL" id="PCH39188.1"/>
    </source>
</evidence>
<evidence type="ECO:0000259" key="1">
    <source>
        <dbReference type="Pfam" id="PF17667"/>
    </source>
</evidence>
<dbReference type="InterPro" id="IPR040976">
    <property type="entry name" value="Pkinase_fungal"/>
</dbReference>
<protein>
    <recommendedName>
        <fullName evidence="1">Fungal-type protein kinase domain-containing protein</fullName>
    </recommendedName>
</protein>
<organism evidence="2 3">
    <name type="scientific">Wolfiporia cocos (strain MD-104)</name>
    <name type="common">Brown rot fungus</name>
    <dbReference type="NCBI Taxonomy" id="742152"/>
    <lineage>
        <taxon>Eukaryota</taxon>
        <taxon>Fungi</taxon>
        <taxon>Dikarya</taxon>
        <taxon>Basidiomycota</taxon>
        <taxon>Agaricomycotina</taxon>
        <taxon>Agaricomycetes</taxon>
        <taxon>Polyporales</taxon>
        <taxon>Phaeolaceae</taxon>
        <taxon>Wolfiporia</taxon>
    </lineage>
</organism>
<sequence length="233" mass="26285">MLYGKDLGNSWSVHITISATAKNPKNGPQNELSHMRIVLDTVGESLDEFTSTKQLVQAIRDAIVGHLLGYLSSVLHRDASFGNVMLVRKGVATFCGFIHDFDYSSPIDSSKLTWKGRQGTPLQGIPLRGTALSMDEWKNLREPENELKERAGTVEFMAMGLIDADPKICADHQAHHDLESFFWLLVWVVLRHTHHDRKGTSAKLFGSITPHDARERKENIFLWDVHRQGQFPS</sequence>